<dbReference type="KEGG" id="vg:63027138"/>
<dbReference type="Proteomes" id="UP000594820">
    <property type="component" value="Segment"/>
</dbReference>
<dbReference type="RefSeq" id="YP_010002587.1">
    <property type="nucleotide sequence ID" value="NC_053246.1"/>
</dbReference>
<feature type="region of interest" description="Disordered" evidence="1">
    <location>
        <begin position="39"/>
        <end position="78"/>
    </location>
</feature>
<keyword evidence="3" id="KW-1185">Reference proteome</keyword>
<reference evidence="2 3" key="1">
    <citation type="submission" date="2020-12" db="EMBL/GenBank/DDBJ databases">
        <authorList>
            <person name="Mahalingham V.A."/>
            <person name="Abad L.A."/>
            <person name="Dennis E.A."/>
            <person name="Alston T.C."/>
            <person name="Buckley J.R."/>
            <person name="Cao N.T."/>
            <person name="Cole K.B."/>
            <person name="Davis H.C."/>
            <person name="Fisher D.E."/>
            <person name="Jennings A.R."/>
            <person name="Litwin A.R."/>
            <person name="McCartney J.B."/>
            <person name="Mitchell K.E."/>
            <person name="Nasser J.B."/>
            <person name="Paudel P."/>
            <person name="Richoux S.A."/>
            <person name="Sisung K.L."/>
            <person name="Smith M.L."/>
            <person name="Sonnier C.R."/>
            <person name="Underwood K.G."/>
            <person name="Hunter C.W."/>
            <person name="Gottschalck B.A."/>
            <person name="Wiggina Z.F."/>
            <person name="Spears T.J."/>
            <person name="Hancock A.M."/>
            <person name="Gissendanner C.R."/>
            <person name="Findley A.M."/>
            <person name="Garlena R.A."/>
            <person name="Russell D.A."/>
            <person name="Jacobs-Sera D."/>
            <person name="Hatfull G.F."/>
        </authorList>
    </citation>
    <scope>NUCLEOTIDE SEQUENCE [LARGE SCALE GENOMIC DNA]</scope>
</reference>
<gene>
    <name evidence="2" type="primary">26</name>
    <name evidence="2" type="ORF">SEA_LILBEANIE_26</name>
</gene>
<name>A0A7T1KS85_9CAUD</name>
<proteinExistence type="predicted"/>
<feature type="region of interest" description="Disordered" evidence="1">
    <location>
        <begin position="207"/>
        <end position="235"/>
    </location>
</feature>
<feature type="compositionally biased region" description="Basic and acidic residues" evidence="1">
    <location>
        <begin position="39"/>
        <end position="58"/>
    </location>
</feature>
<feature type="compositionally biased region" description="Acidic residues" evidence="1">
    <location>
        <begin position="68"/>
        <end position="77"/>
    </location>
</feature>
<protein>
    <submittedName>
        <fullName evidence="2">Tail assembly chaperone</fullName>
    </submittedName>
</protein>
<accession>A0A7T1KS85</accession>
<evidence type="ECO:0000313" key="2">
    <source>
        <dbReference type="EMBL" id="QPO17104.1"/>
    </source>
</evidence>
<evidence type="ECO:0000313" key="3">
    <source>
        <dbReference type="Proteomes" id="UP000594820"/>
    </source>
</evidence>
<sequence>MANRTAAPRANATKAEWAEFVLAEYGVDVDPDDGVTEAEVKGMKRDDLRELHRIRQAQDSDDLQTLGGDEDPDDEEELKARRAWMADQAPPSLDDVPEELQFSTDTGERRAAEKIAFAMDGMPFWLYRPSDTAMYMFGSQLVSSNASTRLNAMMQLTNLALDDGGVMYLQDRISSRDNSFEDGVIGEIVATILLTWGEKASADKFQQVQQASKGNRQQRRAAERAKAKTKGKSRR</sequence>
<dbReference type="EMBL" id="MW314850">
    <property type="protein sequence ID" value="QPO17104.1"/>
    <property type="molecule type" value="Genomic_DNA"/>
</dbReference>
<evidence type="ECO:0000256" key="1">
    <source>
        <dbReference type="SAM" id="MobiDB-lite"/>
    </source>
</evidence>
<dbReference type="GeneID" id="63027138"/>
<organism evidence="2 3">
    <name type="scientific">Gordonia phage Lilbeanie</name>
    <dbReference type="NCBI Taxonomy" id="2794947"/>
    <lineage>
        <taxon>Viruses</taxon>
        <taxon>Duplodnaviria</taxon>
        <taxon>Heunggongvirae</taxon>
        <taxon>Uroviricota</taxon>
        <taxon>Caudoviricetes</taxon>
        <taxon>Stackebrandtviridae</taxon>
        <taxon>Lilbeanievirus</taxon>
        <taxon>Lilbeanievirus lilbeanie</taxon>
    </lineage>
</organism>